<dbReference type="EMBL" id="FNDE01000002">
    <property type="protein sequence ID" value="SDG73782.1"/>
    <property type="molecule type" value="Genomic_DNA"/>
</dbReference>
<dbReference type="RefSeq" id="WP_091259696.1">
    <property type="nucleotide sequence ID" value="NZ_FNDE01000002.1"/>
</dbReference>
<dbReference type="Proteomes" id="UP000198956">
    <property type="component" value="Unassembled WGS sequence"/>
</dbReference>
<dbReference type="AlphaFoldDB" id="A0A1G7WPD0"/>
<organism evidence="1 2">
    <name type="scientific">Aneurinibacillus thermoaerophilus</name>
    <dbReference type="NCBI Taxonomy" id="143495"/>
    <lineage>
        <taxon>Bacteria</taxon>
        <taxon>Bacillati</taxon>
        <taxon>Bacillota</taxon>
        <taxon>Bacilli</taxon>
        <taxon>Bacillales</taxon>
        <taxon>Paenibacillaceae</taxon>
        <taxon>Aneurinibacillus group</taxon>
        <taxon>Aneurinibacillus</taxon>
    </lineage>
</organism>
<reference evidence="1 2" key="1">
    <citation type="submission" date="2016-10" db="EMBL/GenBank/DDBJ databases">
        <authorList>
            <person name="de Groot N.N."/>
        </authorList>
    </citation>
    <scope>NUCLEOTIDE SEQUENCE [LARGE SCALE GENOMIC DNA]</scope>
    <source>
        <strain evidence="1 2">L 420-91</strain>
    </source>
</reference>
<accession>A0A1G7WPD0</accession>
<gene>
    <name evidence="1" type="ORF">SAMN04489735_100243</name>
</gene>
<evidence type="ECO:0000313" key="2">
    <source>
        <dbReference type="Proteomes" id="UP000198956"/>
    </source>
</evidence>
<evidence type="ECO:0000313" key="1">
    <source>
        <dbReference type="EMBL" id="SDG73782.1"/>
    </source>
</evidence>
<proteinExistence type="predicted"/>
<sequence>MKIYDKLLSNLKEEFNKNNNFFSNSFDDGFVKKLTDGVPAKKLTMKELMENYKKKLPSQPARMSEELNDYYSFLDSSLKKFIVEHNLQEYKFLDMVIKSSFHELSDLEVKLLKHDIVERRNLDFQKVDVFTIEIAVIMLTTHYHYFMFLCSNKEDKLPINNIKEYLNGRL</sequence>
<protein>
    <submittedName>
        <fullName evidence="1">Uncharacterized protein</fullName>
    </submittedName>
</protein>
<name>A0A1G7WPD0_ANETH</name>